<protein>
    <recommendedName>
        <fullName evidence="7">Tryptophan synthase beta chain-like PALP domain-containing protein</fullName>
    </recommendedName>
</protein>
<sequence length="384" mass="41167">MVLRHLLRLPRGGRALSTNLWCQGSRICSDVTEAIGKTPLVRLNRVMGSACQAKQVLAKLEMQNPGGSVKDRISKAMIERAEARGLIHPSRTTVVEATSGNTGIGLAMVCAAKGYRCIIIMPQLPPMLERYIICRKFGAHVHLTAGAVGAPMVQNMFAHLTDLLEKNPEYWCPRQFENDDNPAVHFETTGPEVWEQTGGEVDFFVAGAGTGATIAGAGKFLQQKNANIINVCVEPEESRVLAGKSADKHSVVGIGAGIELKFIEELAPGKPFTDGPRGPINRFMSASSDEAILWANRLAVEEGLLVGPSTGAACKVACEIACTDEAKGKTIVVIFPSAGIRYVAHPMWAAAKEEAAAILAPPADLSNAPPMMRWKSEAYMPPQT</sequence>
<dbReference type="GO" id="GO:0016740">
    <property type="term" value="F:transferase activity"/>
    <property type="evidence" value="ECO:0007669"/>
    <property type="project" value="UniProtKB-KW"/>
</dbReference>
<feature type="domain" description="Tryptophan synthase beta chain-like PALP" evidence="7">
    <location>
        <begin position="31"/>
        <end position="336"/>
    </location>
</feature>
<keyword evidence="5" id="KW-0663">Pyridoxal phosphate</keyword>
<dbReference type="PANTHER" id="PTHR10314">
    <property type="entry name" value="CYSTATHIONINE BETA-SYNTHASE"/>
    <property type="match status" value="1"/>
</dbReference>
<dbReference type="CDD" id="cd01561">
    <property type="entry name" value="CBS_like"/>
    <property type="match status" value="1"/>
</dbReference>
<keyword evidence="10" id="KW-1185">Reference proteome</keyword>
<dbReference type="EMBL" id="JBGBPQ010000001">
    <property type="protein sequence ID" value="KAL1529086.1"/>
    <property type="molecule type" value="Genomic_DNA"/>
</dbReference>
<keyword evidence="6" id="KW-0198">Cysteine biosynthesis</keyword>
<evidence type="ECO:0000313" key="9">
    <source>
        <dbReference type="EMBL" id="KAL1529086.1"/>
    </source>
</evidence>
<dbReference type="SUPFAM" id="SSF53686">
    <property type="entry name" value="Tryptophan synthase beta subunit-like PLP-dependent enzymes"/>
    <property type="match status" value="1"/>
</dbReference>
<dbReference type="InterPro" id="IPR001216">
    <property type="entry name" value="P-phosphate_BS"/>
</dbReference>
<dbReference type="Gene3D" id="3.40.50.1100">
    <property type="match status" value="2"/>
</dbReference>
<dbReference type="AlphaFoldDB" id="A0AB34K4B0"/>
<keyword evidence="4" id="KW-0808">Transferase</keyword>
<dbReference type="FunFam" id="3.40.50.1100:FF:000006">
    <property type="entry name" value="Cysteine synthase"/>
    <property type="match status" value="1"/>
</dbReference>
<gene>
    <name evidence="8" type="ORF">AB1Y20_000033</name>
    <name evidence="9" type="ORF">AB1Y20_000047</name>
</gene>
<evidence type="ECO:0000256" key="2">
    <source>
        <dbReference type="ARBA" id="ARBA00007103"/>
    </source>
</evidence>
<dbReference type="InterPro" id="IPR036052">
    <property type="entry name" value="TrpB-like_PALP_sf"/>
</dbReference>
<comment type="caution">
    <text evidence="8">The sequence shown here is derived from an EMBL/GenBank/DDBJ whole genome shotgun (WGS) entry which is preliminary data.</text>
</comment>
<evidence type="ECO:0000256" key="4">
    <source>
        <dbReference type="ARBA" id="ARBA00022679"/>
    </source>
</evidence>
<dbReference type="Proteomes" id="UP001515480">
    <property type="component" value="Unassembled WGS sequence"/>
</dbReference>
<evidence type="ECO:0000313" key="8">
    <source>
        <dbReference type="EMBL" id="KAL1529071.1"/>
    </source>
</evidence>
<reference evidence="8 10" key="1">
    <citation type="journal article" date="2024" name="Science">
        <title>Giant polyketide synthase enzymes in the biosynthesis of giant marine polyether toxins.</title>
        <authorList>
            <person name="Fallon T.R."/>
            <person name="Shende V.V."/>
            <person name="Wierzbicki I.H."/>
            <person name="Pendleton A.L."/>
            <person name="Watervoot N.F."/>
            <person name="Auber R.P."/>
            <person name="Gonzalez D.J."/>
            <person name="Wisecaver J.H."/>
            <person name="Moore B.S."/>
        </authorList>
    </citation>
    <scope>NUCLEOTIDE SEQUENCE [LARGE SCALE GENOMIC DNA]</scope>
    <source>
        <strain evidence="8 10">12B1</strain>
    </source>
</reference>
<proteinExistence type="inferred from homology"/>
<dbReference type="GO" id="GO:0006535">
    <property type="term" value="P:cysteine biosynthetic process from serine"/>
    <property type="evidence" value="ECO:0007669"/>
    <property type="project" value="InterPro"/>
</dbReference>
<evidence type="ECO:0000256" key="3">
    <source>
        <dbReference type="ARBA" id="ARBA00022605"/>
    </source>
</evidence>
<evidence type="ECO:0000256" key="5">
    <source>
        <dbReference type="ARBA" id="ARBA00022898"/>
    </source>
</evidence>
<organism evidence="8 10">
    <name type="scientific">Prymnesium parvum</name>
    <name type="common">Toxic golden alga</name>
    <dbReference type="NCBI Taxonomy" id="97485"/>
    <lineage>
        <taxon>Eukaryota</taxon>
        <taxon>Haptista</taxon>
        <taxon>Haptophyta</taxon>
        <taxon>Prymnesiophyceae</taxon>
        <taxon>Prymnesiales</taxon>
        <taxon>Prymnesiaceae</taxon>
        <taxon>Prymnesium</taxon>
    </lineage>
</organism>
<evidence type="ECO:0000313" key="10">
    <source>
        <dbReference type="Proteomes" id="UP001515480"/>
    </source>
</evidence>
<comment type="similarity">
    <text evidence="2">Belongs to the cysteine synthase/cystathionine beta-synthase family.</text>
</comment>
<name>A0AB34K4B0_PRYPA</name>
<evidence type="ECO:0000256" key="6">
    <source>
        <dbReference type="ARBA" id="ARBA00023192"/>
    </source>
</evidence>
<comment type="cofactor">
    <cofactor evidence="1">
        <name>pyridoxal 5'-phosphate</name>
        <dbReference type="ChEBI" id="CHEBI:597326"/>
    </cofactor>
</comment>
<dbReference type="InterPro" id="IPR050214">
    <property type="entry name" value="Cys_Synth/Cystath_Beta-Synth"/>
</dbReference>
<evidence type="ECO:0000256" key="1">
    <source>
        <dbReference type="ARBA" id="ARBA00001933"/>
    </source>
</evidence>
<dbReference type="InterPro" id="IPR001926">
    <property type="entry name" value="TrpB-like_PALP"/>
</dbReference>
<keyword evidence="3" id="KW-0028">Amino-acid biosynthesis</keyword>
<accession>A0AB34K4B0</accession>
<evidence type="ECO:0000259" key="7">
    <source>
        <dbReference type="Pfam" id="PF00291"/>
    </source>
</evidence>
<dbReference type="PROSITE" id="PS00901">
    <property type="entry name" value="CYS_SYNTHASE"/>
    <property type="match status" value="1"/>
</dbReference>
<dbReference type="Pfam" id="PF00291">
    <property type="entry name" value="PALP"/>
    <property type="match status" value="1"/>
</dbReference>
<dbReference type="EMBL" id="JBGBPQ010000001">
    <property type="protein sequence ID" value="KAL1529071.1"/>
    <property type="molecule type" value="Genomic_DNA"/>
</dbReference>